<evidence type="ECO:0000313" key="1">
    <source>
        <dbReference type="EMBL" id="KAF2461510.1"/>
    </source>
</evidence>
<sequence length="159" mass="17268">MHALLRTFPRCPTSLLSERNHSSELALHAFTPYFAYLTHCKPVRTAVAANHHFTFSCWPSPDAKPTQTPILISRSTVHSPPTADAAAAVQLIPPPLLPVNPMANAHCLLFKHPGPPKTKGAIPLAKTWFILITATPLRPMCVAEPTGAAQRRMQGGRAD</sequence>
<reference evidence="1" key="1">
    <citation type="journal article" date="2020" name="Stud. Mycol.">
        <title>101 Dothideomycetes genomes: a test case for predicting lifestyles and emergence of pathogens.</title>
        <authorList>
            <person name="Haridas S."/>
            <person name="Albert R."/>
            <person name="Binder M."/>
            <person name="Bloem J."/>
            <person name="Labutti K."/>
            <person name="Salamov A."/>
            <person name="Andreopoulos B."/>
            <person name="Baker S."/>
            <person name="Barry K."/>
            <person name="Bills G."/>
            <person name="Bluhm B."/>
            <person name="Cannon C."/>
            <person name="Castanera R."/>
            <person name="Culley D."/>
            <person name="Daum C."/>
            <person name="Ezra D."/>
            <person name="Gonzalez J."/>
            <person name="Henrissat B."/>
            <person name="Kuo A."/>
            <person name="Liang C."/>
            <person name="Lipzen A."/>
            <person name="Lutzoni F."/>
            <person name="Magnuson J."/>
            <person name="Mondo S."/>
            <person name="Nolan M."/>
            <person name="Ohm R."/>
            <person name="Pangilinan J."/>
            <person name="Park H.-J."/>
            <person name="Ramirez L."/>
            <person name="Alfaro M."/>
            <person name="Sun H."/>
            <person name="Tritt A."/>
            <person name="Yoshinaga Y."/>
            <person name="Zwiers L.-H."/>
            <person name="Turgeon B."/>
            <person name="Goodwin S."/>
            <person name="Spatafora J."/>
            <person name="Crous P."/>
            <person name="Grigoriev I."/>
        </authorList>
    </citation>
    <scope>NUCLEOTIDE SEQUENCE</scope>
    <source>
        <strain evidence="1">ATCC 16933</strain>
    </source>
</reference>
<keyword evidence="2" id="KW-1185">Reference proteome</keyword>
<gene>
    <name evidence="1" type="ORF">BDY21DRAFT_88692</name>
</gene>
<name>A0A6A6PC94_9PEZI</name>
<dbReference type="AlphaFoldDB" id="A0A6A6PC94"/>
<protein>
    <submittedName>
        <fullName evidence="1">Uncharacterized protein</fullName>
    </submittedName>
</protein>
<accession>A0A6A6PC94</accession>
<evidence type="ECO:0000313" key="2">
    <source>
        <dbReference type="Proteomes" id="UP000799766"/>
    </source>
</evidence>
<dbReference type="Proteomes" id="UP000799766">
    <property type="component" value="Unassembled WGS sequence"/>
</dbReference>
<proteinExistence type="predicted"/>
<organism evidence="1 2">
    <name type="scientific">Lineolata rhizophorae</name>
    <dbReference type="NCBI Taxonomy" id="578093"/>
    <lineage>
        <taxon>Eukaryota</taxon>
        <taxon>Fungi</taxon>
        <taxon>Dikarya</taxon>
        <taxon>Ascomycota</taxon>
        <taxon>Pezizomycotina</taxon>
        <taxon>Dothideomycetes</taxon>
        <taxon>Dothideomycetes incertae sedis</taxon>
        <taxon>Lineolatales</taxon>
        <taxon>Lineolataceae</taxon>
        <taxon>Lineolata</taxon>
    </lineage>
</organism>
<dbReference type="EMBL" id="MU001671">
    <property type="protein sequence ID" value="KAF2461510.1"/>
    <property type="molecule type" value="Genomic_DNA"/>
</dbReference>